<feature type="domain" description="Cadherin" evidence="6">
    <location>
        <begin position="2"/>
        <end position="58"/>
    </location>
</feature>
<dbReference type="SUPFAM" id="SSF49313">
    <property type="entry name" value="Cadherin-like"/>
    <property type="match status" value="1"/>
</dbReference>
<dbReference type="InterPro" id="IPR002126">
    <property type="entry name" value="Cadherin-like_dom"/>
</dbReference>
<dbReference type="STRING" id="1147741.A0A0R3RP88"/>
<protein>
    <submittedName>
        <fullName evidence="8">Cadherin domain-containing protein</fullName>
    </submittedName>
</protein>
<evidence type="ECO:0000256" key="3">
    <source>
        <dbReference type="ARBA" id="ARBA00022837"/>
    </source>
</evidence>
<evidence type="ECO:0000256" key="5">
    <source>
        <dbReference type="PROSITE-ProRule" id="PRU00043"/>
    </source>
</evidence>
<evidence type="ECO:0000313" key="8">
    <source>
        <dbReference type="WBParaSite" id="EEL_0000330001-mRNA-1"/>
    </source>
</evidence>
<comment type="subcellular location">
    <subcellularLocation>
        <location evidence="1">Membrane</location>
    </subcellularLocation>
</comment>
<dbReference type="Proteomes" id="UP000050640">
    <property type="component" value="Unplaced"/>
</dbReference>
<evidence type="ECO:0000256" key="1">
    <source>
        <dbReference type="ARBA" id="ARBA00004370"/>
    </source>
</evidence>
<proteinExistence type="predicted"/>
<dbReference type="PROSITE" id="PS50268">
    <property type="entry name" value="CADHERIN_2"/>
    <property type="match status" value="1"/>
</dbReference>
<dbReference type="InterPro" id="IPR015919">
    <property type="entry name" value="Cadherin-like_sf"/>
</dbReference>
<dbReference type="WBParaSite" id="EEL_0000330001-mRNA-1">
    <property type="protein sequence ID" value="EEL_0000330001-mRNA-1"/>
    <property type="gene ID" value="EEL_0000330001"/>
</dbReference>
<dbReference type="GO" id="GO:0005509">
    <property type="term" value="F:calcium ion binding"/>
    <property type="evidence" value="ECO:0007669"/>
    <property type="project" value="UniProtKB-UniRule"/>
</dbReference>
<dbReference type="GO" id="GO:0007156">
    <property type="term" value="P:homophilic cell adhesion via plasma membrane adhesion molecules"/>
    <property type="evidence" value="ECO:0007669"/>
    <property type="project" value="InterPro"/>
</dbReference>
<accession>A0A0R3RP88</accession>
<keyword evidence="4" id="KW-0472">Membrane</keyword>
<dbReference type="GO" id="GO:0005886">
    <property type="term" value="C:plasma membrane"/>
    <property type="evidence" value="ECO:0007669"/>
    <property type="project" value="InterPro"/>
</dbReference>
<dbReference type="CDD" id="cd11304">
    <property type="entry name" value="Cadherin_repeat"/>
    <property type="match status" value="1"/>
</dbReference>
<name>A0A0R3RP88_9BILA</name>
<dbReference type="Gene3D" id="2.60.40.60">
    <property type="entry name" value="Cadherins"/>
    <property type="match status" value="1"/>
</dbReference>
<dbReference type="InterPro" id="IPR020894">
    <property type="entry name" value="Cadherin_CS"/>
</dbReference>
<dbReference type="AlphaFoldDB" id="A0A0R3RP88"/>
<dbReference type="PROSITE" id="PS00232">
    <property type="entry name" value="CADHERIN_1"/>
    <property type="match status" value="1"/>
</dbReference>
<keyword evidence="2" id="KW-0677">Repeat</keyword>
<evidence type="ECO:0000313" key="7">
    <source>
        <dbReference type="Proteomes" id="UP000050640"/>
    </source>
</evidence>
<sequence>MYLAVEEVSGEISVLRELDYERRTSYHLIAVPVESRSHGETIHAVVNVIDENDNTPTFPASSIDVSSLIFHM</sequence>
<evidence type="ECO:0000256" key="4">
    <source>
        <dbReference type="ARBA" id="ARBA00023136"/>
    </source>
</evidence>
<evidence type="ECO:0000259" key="6">
    <source>
        <dbReference type="PROSITE" id="PS50268"/>
    </source>
</evidence>
<keyword evidence="3 5" id="KW-0106">Calcium</keyword>
<keyword evidence="7" id="KW-1185">Reference proteome</keyword>
<dbReference type="PRINTS" id="PR00205">
    <property type="entry name" value="CADHERIN"/>
</dbReference>
<evidence type="ECO:0000256" key="2">
    <source>
        <dbReference type="ARBA" id="ARBA00022737"/>
    </source>
</evidence>
<organism evidence="7 8">
    <name type="scientific">Elaeophora elaphi</name>
    <dbReference type="NCBI Taxonomy" id="1147741"/>
    <lineage>
        <taxon>Eukaryota</taxon>
        <taxon>Metazoa</taxon>
        <taxon>Ecdysozoa</taxon>
        <taxon>Nematoda</taxon>
        <taxon>Chromadorea</taxon>
        <taxon>Rhabditida</taxon>
        <taxon>Spirurina</taxon>
        <taxon>Spiruromorpha</taxon>
        <taxon>Filarioidea</taxon>
        <taxon>Onchocercidae</taxon>
        <taxon>Elaeophora</taxon>
    </lineage>
</organism>
<reference evidence="8" key="1">
    <citation type="submission" date="2017-02" db="UniProtKB">
        <authorList>
            <consortium name="WormBaseParasite"/>
        </authorList>
    </citation>
    <scope>IDENTIFICATION</scope>
</reference>